<dbReference type="PANTHER" id="PTHR33375:SF1">
    <property type="entry name" value="CHROMOSOME-PARTITIONING PROTEIN PARB-RELATED"/>
    <property type="match status" value="1"/>
</dbReference>
<accession>A0A6G7XGR8</accession>
<evidence type="ECO:0000313" key="2">
    <source>
        <dbReference type="EMBL" id="QIK63800.1"/>
    </source>
</evidence>
<dbReference type="SMART" id="SM00470">
    <property type="entry name" value="ParB"/>
    <property type="match status" value="1"/>
</dbReference>
<dbReference type="Proteomes" id="UP000502677">
    <property type="component" value="Chromosome"/>
</dbReference>
<dbReference type="KEGG" id="lvi:G7068_11840"/>
<dbReference type="AlphaFoldDB" id="A0A6G7XGR8"/>
<name>A0A6G7XGR8_9MICO</name>
<evidence type="ECO:0000259" key="1">
    <source>
        <dbReference type="SMART" id="SM00470"/>
    </source>
</evidence>
<dbReference type="PANTHER" id="PTHR33375">
    <property type="entry name" value="CHROMOSOME-PARTITIONING PROTEIN PARB-RELATED"/>
    <property type="match status" value="1"/>
</dbReference>
<dbReference type="GO" id="GO:0005694">
    <property type="term" value="C:chromosome"/>
    <property type="evidence" value="ECO:0007669"/>
    <property type="project" value="TreeGrafter"/>
</dbReference>
<reference evidence="2 3" key="1">
    <citation type="submission" date="2020-03" db="EMBL/GenBank/DDBJ databases">
        <title>Leucobacter sp. nov., isolated from beetles.</title>
        <authorList>
            <person name="Hyun D.-W."/>
            <person name="Bae J.-W."/>
        </authorList>
    </citation>
    <scope>NUCLEOTIDE SEQUENCE [LARGE SCALE GENOMIC DNA]</scope>
    <source>
        <strain evidence="2 3">HDW9C</strain>
    </source>
</reference>
<dbReference type="InterPro" id="IPR050336">
    <property type="entry name" value="Chromosome_partition/occlusion"/>
</dbReference>
<protein>
    <submittedName>
        <fullName evidence="2">ParB N-terminal domain-containing protein</fullName>
    </submittedName>
</protein>
<dbReference type="InterPro" id="IPR003115">
    <property type="entry name" value="ParB_N"/>
</dbReference>
<proteinExistence type="predicted"/>
<dbReference type="SUPFAM" id="SSF110849">
    <property type="entry name" value="ParB/Sulfiredoxin"/>
    <property type="match status" value="1"/>
</dbReference>
<gene>
    <name evidence="2" type="ORF">G7068_11840</name>
</gene>
<organism evidence="2 3">
    <name type="scientific">Leucobacter viscericola</name>
    <dbReference type="NCBI Taxonomy" id="2714935"/>
    <lineage>
        <taxon>Bacteria</taxon>
        <taxon>Bacillati</taxon>
        <taxon>Actinomycetota</taxon>
        <taxon>Actinomycetes</taxon>
        <taxon>Micrococcales</taxon>
        <taxon>Microbacteriaceae</taxon>
        <taxon>Leucobacter</taxon>
    </lineage>
</organism>
<keyword evidence="3" id="KW-1185">Reference proteome</keyword>
<dbReference type="Gene3D" id="3.90.1530.30">
    <property type="match status" value="1"/>
</dbReference>
<dbReference type="Pfam" id="PF02195">
    <property type="entry name" value="ParB_N"/>
    <property type="match status" value="1"/>
</dbReference>
<sequence>MSAEVIEMTPLALQRAGVVVERNQRVDSTAIHVGVEDVLVADRYRRDLGDIADLKASIVEVGLLNPITVREWHGGYRLVAGERRLTAFKALGLAEIPARVARDIADARDALVAERDENTARKEMLPSEKASLGMAIEEMEKPAAKERQAASLIKARDARWNSLSGSRDPDREKEVRARDVAAEAVGLGPASYRRIKNLITTAADDTNPEPLREAAREGIENIDAGGPIRGEYDRVKELRQKESTVTVEPATKRDEADAWHAELAARYPLPRIAFEAEGHERHENAESFARAASYHGAKYRFNEKSYAKHAAQSADWLERSSMNLEVAVDVLSHIDFSTITPEQALEALQRIEAVPRQLNLYIRSLKGITNEQ</sequence>
<dbReference type="InterPro" id="IPR036086">
    <property type="entry name" value="ParB/Sulfiredoxin_sf"/>
</dbReference>
<dbReference type="GO" id="GO:0007059">
    <property type="term" value="P:chromosome segregation"/>
    <property type="evidence" value="ECO:0007669"/>
    <property type="project" value="TreeGrafter"/>
</dbReference>
<dbReference type="EMBL" id="CP049863">
    <property type="protein sequence ID" value="QIK63800.1"/>
    <property type="molecule type" value="Genomic_DNA"/>
</dbReference>
<evidence type="ECO:0000313" key="3">
    <source>
        <dbReference type="Proteomes" id="UP000502677"/>
    </source>
</evidence>
<feature type="domain" description="ParB-like N-terminal" evidence="1">
    <location>
        <begin position="31"/>
        <end position="119"/>
    </location>
</feature>